<feature type="signal peptide" evidence="4">
    <location>
        <begin position="1"/>
        <end position="31"/>
    </location>
</feature>
<evidence type="ECO:0000259" key="5">
    <source>
        <dbReference type="Pfam" id="PF25183"/>
    </source>
</evidence>
<dbReference type="Gene3D" id="2.60.40.1120">
    <property type="entry name" value="Carboxypeptidase-like, regulatory domain"/>
    <property type="match status" value="1"/>
</dbReference>
<sequence>MFLGRCNNSPSLRRLSLFVSLLVLSVIPAFSQAGRGGINGTITDPSGAVVGGAAVTLLNSANGATQRTRTTAAGLYTFVSLNPGQYKVTASKDGFESVAQENVTVTVDQVSTVNVALRVGSASDVVNVTETSDLAETSNSTVGQLITAETIDRVPLLTRNVFDLIQLSAGVTAANGSNNSSSSFAITNISSGRPGVDVSSYTINGAIVGSVYYMVDGSPVGIAENNAAAIIPALEIPEDGVDEVRVETQNTPASYQSGGAGVISLATKSGTNKFHGDGFVVIRPDVLAANEYFNKQSQLAAGQPNTPPSFHRYQEGGAIGGPIKRDKLFFFGDYEATQQQQFDGSNIFTVPTSAERTGDFSADSFTIYDPTLPDNADGTRQAFAGNKIANPNPIALAFLAKMPKCNVGASCDSATNGALNNFYAPGLDPTTAQRFDVRVDWIQSEKQRIFGRFSFDRLFTSTFNAFGNAYDLNYAQNVTNGRNILLADDYTLNANTVLQLRYSFTRHFENQGGDPAQNGTDLTALGFPASLAAEQVIKGLPFMTFGDVGGGVGGTADYNTFRFASQNSDVSATLTKALGKHEINFGFEYMKRFLNVGQPPAASGSYAFDISGTDQSIASSSGGSDFASFLAGIGTIPGSESGDYPNFTKDIFAAESSPYYASFIEDTYRPTKTITITAGLRWDIFGGRTERHDRLEYFNPNAANSIGGLSYTGAEIYASSGARSPFATNLKDFGPRLGFSWQPMDHLVVRGGAGYYYGPSTHMVAGTGQDSDGFSSQTTWNATCYNADGNTTYNGTSGCQGAAAGDPGPSTTGIYSLSNPFPNGVVPLISSPTGLANNLGTTLQTVLRSQRTPTTYNFNLGVEYELPHQVILSAGYVGSRGLFIPLGSADLNQLDLGTIGKYGASLCVDTSDPACTMVPNTYASLEPATNSNYGAATIPLWASLQQFPQFGSGGYGAGNGVNIHGYPGGDSEYSSLQTKVQKRLTKHFTTLASFTWAKLITDDGNPPLGFVGSHAGSPQDWKNLSLEHSISPQDVKYQFTGHVSYDLPIGQGRALDLGRIGNGALGGWTTNGILYLSTGVPIASPGSGNLINANVSYFNQRSDLICDPSKGAPHTVEKWFNYNCFAQPATSFIPGTAPAYLDHVRTEGSKDVDLSLYKAFTMANERAIRFDISCYNVANRKQLAAPNVPGVNAILTQSAGPDGNFNPAYGQAALFGSSTATINTPRQFQFGARYTF</sequence>
<proteinExistence type="predicted"/>
<dbReference type="InterPro" id="IPR013784">
    <property type="entry name" value="Carb-bd-like_fold"/>
</dbReference>
<keyword evidence="3" id="KW-0998">Cell outer membrane</keyword>
<dbReference type="Gene3D" id="2.40.170.20">
    <property type="entry name" value="TonB-dependent receptor, beta-barrel domain"/>
    <property type="match status" value="1"/>
</dbReference>
<dbReference type="SUPFAM" id="SSF56935">
    <property type="entry name" value="Porins"/>
    <property type="match status" value="1"/>
</dbReference>
<feature type="domain" description="TonB-dependent transporter Oar-like beta-barrel" evidence="5">
    <location>
        <begin position="266"/>
        <end position="1229"/>
    </location>
</feature>
<evidence type="ECO:0000256" key="3">
    <source>
        <dbReference type="ARBA" id="ARBA00023237"/>
    </source>
</evidence>
<gene>
    <name evidence="6" type="ORF">HDF16_000282</name>
</gene>
<reference evidence="6 7" key="1">
    <citation type="submission" date="2020-08" db="EMBL/GenBank/DDBJ databases">
        <title>Genomic Encyclopedia of Type Strains, Phase IV (KMG-V): Genome sequencing to study the core and pangenomes of soil and plant-associated prokaryotes.</title>
        <authorList>
            <person name="Whitman W."/>
        </authorList>
    </citation>
    <scope>NUCLEOTIDE SEQUENCE [LARGE SCALE GENOMIC DNA]</scope>
    <source>
        <strain evidence="6 7">M8UP14</strain>
    </source>
</reference>
<keyword evidence="7" id="KW-1185">Reference proteome</keyword>
<accession>A0A7W7Z968</accession>
<dbReference type="InterPro" id="IPR057601">
    <property type="entry name" value="Oar-like_b-barrel"/>
</dbReference>
<dbReference type="InterPro" id="IPR036942">
    <property type="entry name" value="Beta-barrel_TonB_sf"/>
</dbReference>
<evidence type="ECO:0000256" key="4">
    <source>
        <dbReference type="SAM" id="SignalP"/>
    </source>
</evidence>
<dbReference type="AlphaFoldDB" id="A0A7W7Z968"/>
<dbReference type="Pfam" id="PF13620">
    <property type="entry name" value="CarboxypepD_reg"/>
    <property type="match status" value="1"/>
</dbReference>
<dbReference type="EMBL" id="JACHIP010000001">
    <property type="protein sequence ID" value="MBB5055613.1"/>
    <property type="molecule type" value="Genomic_DNA"/>
</dbReference>
<evidence type="ECO:0000256" key="2">
    <source>
        <dbReference type="ARBA" id="ARBA00023136"/>
    </source>
</evidence>
<feature type="chain" id="PRO_5031000243" description="TonB-dependent transporter Oar-like beta-barrel domain-containing protein" evidence="4">
    <location>
        <begin position="32"/>
        <end position="1236"/>
    </location>
</feature>
<dbReference type="RefSeq" id="WP_184213384.1">
    <property type="nucleotide sequence ID" value="NZ_JACHIP010000001.1"/>
</dbReference>
<dbReference type="GO" id="GO:0030246">
    <property type="term" value="F:carbohydrate binding"/>
    <property type="evidence" value="ECO:0007669"/>
    <property type="project" value="InterPro"/>
</dbReference>
<keyword evidence="2" id="KW-0472">Membrane</keyword>
<dbReference type="InterPro" id="IPR010917">
    <property type="entry name" value="TonB_rcpt_CS"/>
</dbReference>
<comment type="subcellular location">
    <subcellularLocation>
        <location evidence="1">Cell outer membrane</location>
    </subcellularLocation>
</comment>
<dbReference type="Proteomes" id="UP000540989">
    <property type="component" value="Unassembled WGS sequence"/>
</dbReference>
<dbReference type="SUPFAM" id="SSF49452">
    <property type="entry name" value="Starch-binding domain-like"/>
    <property type="match status" value="1"/>
</dbReference>
<organism evidence="6 7">
    <name type="scientific">Granulicella aggregans</name>
    <dbReference type="NCBI Taxonomy" id="474949"/>
    <lineage>
        <taxon>Bacteria</taxon>
        <taxon>Pseudomonadati</taxon>
        <taxon>Acidobacteriota</taxon>
        <taxon>Terriglobia</taxon>
        <taxon>Terriglobales</taxon>
        <taxon>Acidobacteriaceae</taxon>
        <taxon>Granulicella</taxon>
    </lineage>
</organism>
<evidence type="ECO:0000313" key="6">
    <source>
        <dbReference type="EMBL" id="MBB5055613.1"/>
    </source>
</evidence>
<protein>
    <recommendedName>
        <fullName evidence="5">TonB-dependent transporter Oar-like beta-barrel domain-containing protein</fullName>
    </recommendedName>
</protein>
<evidence type="ECO:0000313" key="7">
    <source>
        <dbReference type="Proteomes" id="UP000540989"/>
    </source>
</evidence>
<dbReference type="Pfam" id="PF25183">
    <property type="entry name" value="OMP_b-brl_4"/>
    <property type="match status" value="1"/>
</dbReference>
<dbReference type="PROSITE" id="PS01156">
    <property type="entry name" value="TONB_DEPENDENT_REC_2"/>
    <property type="match status" value="1"/>
</dbReference>
<name>A0A7W7Z968_9BACT</name>
<dbReference type="GO" id="GO:0009279">
    <property type="term" value="C:cell outer membrane"/>
    <property type="evidence" value="ECO:0007669"/>
    <property type="project" value="UniProtKB-SubCell"/>
</dbReference>
<keyword evidence="4" id="KW-0732">Signal</keyword>
<comment type="caution">
    <text evidence="6">The sequence shown here is derived from an EMBL/GenBank/DDBJ whole genome shotgun (WGS) entry which is preliminary data.</text>
</comment>
<evidence type="ECO:0000256" key="1">
    <source>
        <dbReference type="ARBA" id="ARBA00004442"/>
    </source>
</evidence>